<dbReference type="PROSITE" id="PS50850">
    <property type="entry name" value="MFS"/>
    <property type="match status" value="1"/>
</dbReference>
<dbReference type="PANTHER" id="PTHR23517:SF2">
    <property type="entry name" value="MULTIDRUG RESISTANCE PROTEIN MDTH"/>
    <property type="match status" value="1"/>
</dbReference>
<evidence type="ECO:0000256" key="6">
    <source>
        <dbReference type="ARBA" id="ARBA00023136"/>
    </source>
</evidence>
<keyword evidence="3" id="KW-1003">Cell membrane</keyword>
<name>A0A3D9ZJA5_9ACTN</name>
<feature type="transmembrane region" description="Helical" evidence="7">
    <location>
        <begin position="133"/>
        <end position="153"/>
    </location>
</feature>
<evidence type="ECO:0000256" key="2">
    <source>
        <dbReference type="ARBA" id="ARBA00022448"/>
    </source>
</evidence>
<feature type="transmembrane region" description="Helical" evidence="7">
    <location>
        <begin position="159"/>
        <end position="179"/>
    </location>
</feature>
<protein>
    <submittedName>
        <fullName evidence="9">MFS transporter</fullName>
    </submittedName>
</protein>
<feature type="transmembrane region" description="Helical" evidence="7">
    <location>
        <begin position="199"/>
        <end position="220"/>
    </location>
</feature>
<dbReference type="EMBL" id="QUMQ01000001">
    <property type="protein sequence ID" value="REF97468.1"/>
    <property type="molecule type" value="Genomic_DNA"/>
</dbReference>
<dbReference type="Proteomes" id="UP000256913">
    <property type="component" value="Unassembled WGS sequence"/>
</dbReference>
<dbReference type="SUPFAM" id="SSF103473">
    <property type="entry name" value="MFS general substrate transporter"/>
    <property type="match status" value="1"/>
</dbReference>
<keyword evidence="6 7" id="KW-0472">Membrane</keyword>
<accession>A0A3D9ZJA5</accession>
<feature type="transmembrane region" description="Helical" evidence="7">
    <location>
        <begin position="260"/>
        <end position="282"/>
    </location>
</feature>
<proteinExistence type="predicted"/>
<feature type="transmembrane region" description="Helical" evidence="7">
    <location>
        <begin position="6"/>
        <end position="32"/>
    </location>
</feature>
<feature type="domain" description="Major facilitator superfamily (MFS) profile" evidence="8">
    <location>
        <begin position="6"/>
        <end position="374"/>
    </location>
</feature>
<feature type="transmembrane region" description="Helical" evidence="7">
    <location>
        <begin position="83"/>
        <end position="106"/>
    </location>
</feature>
<keyword evidence="10" id="KW-1185">Reference proteome</keyword>
<dbReference type="RefSeq" id="WP_116068910.1">
    <property type="nucleotide sequence ID" value="NZ_BONB01000014.1"/>
</dbReference>
<reference evidence="9 10" key="1">
    <citation type="submission" date="2018-08" db="EMBL/GenBank/DDBJ databases">
        <title>Sequencing the genomes of 1000 actinobacteria strains.</title>
        <authorList>
            <person name="Klenk H.-P."/>
        </authorList>
    </citation>
    <scope>NUCLEOTIDE SEQUENCE [LARGE SCALE GENOMIC DNA]</scope>
    <source>
        <strain evidence="9 10">DSM 44099</strain>
    </source>
</reference>
<dbReference type="GO" id="GO:0022857">
    <property type="term" value="F:transmembrane transporter activity"/>
    <property type="evidence" value="ECO:0007669"/>
    <property type="project" value="InterPro"/>
</dbReference>
<keyword evidence="4 7" id="KW-0812">Transmembrane</keyword>
<evidence type="ECO:0000256" key="1">
    <source>
        <dbReference type="ARBA" id="ARBA00004651"/>
    </source>
</evidence>
<dbReference type="InterPro" id="IPR020846">
    <property type="entry name" value="MFS_dom"/>
</dbReference>
<comment type="caution">
    <text evidence="9">The sequence shown here is derived from an EMBL/GenBank/DDBJ whole genome shotgun (WGS) entry which is preliminary data.</text>
</comment>
<dbReference type="InterPro" id="IPR011701">
    <property type="entry name" value="MFS"/>
</dbReference>
<organism evidence="9 10">
    <name type="scientific">Asanoa ferruginea</name>
    <dbReference type="NCBI Taxonomy" id="53367"/>
    <lineage>
        <taxon>Bacteria</taxon>
        <taxon>Bacillati</taxon>
        <taxon>Actinomycetota</taxon>
        <taxon>Actinomycetes</taxon>
        <taxon>Micromonosporales</taxon>
        <taxon>Micromonosporaceae</taxon>
        <taxon>Asanoa</taxon>
    </lineage>
</organism>
<dbReference type="AlphaFoldDB" id="A0A3D9ZJA5"/>
<evidence type="ECO:0000313" key="9">
    <source>
        <dbReference type="EMBL" id="REF97468.1"/>
    </source>
</evidence>
<evidence type="ECO:0000256" key="5">
    <source>
        <dbReference type="ARBA" id="ARBA00022989"/>
    </source>
</evidence>
<dbReference type="GO" id="GO:0005886">
    <property type="term" value="C:plasma membrane"/>
    <property type="evidence" value="ECO:0007669"/>
    <property type="project" value="UniProtKB-SubCell"/>
</dbReference>
<evidence type="ECO:0000259" key="8">
    <source>
        <dbReference type="PROSITE" id="PS50850"/>
    </source>
</evidence>
<sequence>MDLPRPFWFLWVGTLINRFGYFVIPFLTLYLVRHQGFDPATAGAVVSAFGAGSLVSQPLGGWLTDRVGRRPTLVAGMLATAAAYLALGAAASPLVLTACAVAAGLATDLYRPAVAAIVADLVAPEQQRRAFGLLYWAINLGVGVASVLGGMLAERNFGLLFVIDAITCVGFAAIVLIAVPETKPARSAAATATALDPRLVGLTASTFVVAVVYFQGFVTLPLAMQAHGLDAAAYGLVAAVNPVVILVCQPILMRLLAKHSLVYVYAISGVLSGIGFGLTLAAESTAGFAATVVVWTLGEIALNISAPAILAAIAPADMRGRYQGVWGTSWGLAMLVAPVAGTATWQRFGAGPLWLGCLVAASAATCSLLVWRAKWTVMPSPA</sequence>
<dbReference type="Pfam" id="PF07690">
    <property type="entry name" value="MFS_1"/>
    <property type="match status" value="1"/>
</dbReference>
<feature type="transmembrane region" description="Helical" evidence="7">
    <location>
        <begin position="325"/>
        <end position="345"/>
    </location>
</feature>
<evidence type="ECO:0000256" key="3">
    <source>
        <dbReference type="ARBA" id="ARBA00022475"/>
    </source>
</evidence>
<comment type="subcellular location">
    <subcellularLocation>
        <location evidence="1">Cell membrane</location>
        <topology evidence="1">Multi-pass membrane protein</topology>
    </subcellularLocation>
</comment>
<keyword evidence="2" id="KW-0813">Transport</keyword>
<feature type="transmembrane region" description="Helical" evidence="7">
    <location>
        <begin position="351"/>
        <end position="371"/>
    </location>
</feature>
<gene>
    <name evidence="9" type="ORF">DFJ67_3466</name>
</gene>
<dbReference type="InterPro" id="IPR036259">
    <property type="entry name" value="MFS_trans_sf"/>
</dbReference>
<dbReference type="PANTHER" id="PTHR23517">
    <property type="entry name" value="RESISTANCE PROTEIN MDTM, PUTATIVE-RELATED-RELATED"/>
    <property type="match status" value="1"/>
</dbReference>
<keyword evidence="5 7" id="KW-1133">Transmembrane helix</keyword>
<dbReference type="Gene3D" id="1.20.1250.20">
    <property type="entry name" value="MFS general substrate transporter like domains"/>
    <property type="match status" value="1"/>
</dbReference>
<dbReference type="InterPro" id="IPR050171">
    <property type="entry name" value="MFS_Transporters"/>
</dbReference>
<evidence type="ECO:0000313" key="10">
    <source>
        <dbReference type="Proteomes" id="UP000256913"/>
    </source>
</evidence>
<feature type="transmembrane region" description="Helical" evidence="7">
    <location>
        <begin position="232"/>
        <end position="253"/>
    </location>
</feature>
<evidence type="ECO:0000256" key="4">
    <source>
        <dbReference type="ARBA" id="ARBA00022692"/>
    </source>
</evidence>
<feature type="transmembrane region" description="Helical" evidence="7">
    <location>
        <begin position="288"/>
        <end position="313"/>
    </location>
</feature>
<evidence type="ECO:0000256" key="7">
    <source>
        <dbReference type="SAM" id="Phobius"/>
    </source>
</evidence>
<dbReference type="OrthoDB" id="5379144at2"/>